<evidence type="ECO:0000313" key="10">
    <source>
        <dbReference type="Proteomes" id="UP000194903"/>
    </source>
</evidence>
<keyword evidence="4 6" id="KW-0143">Chaperone</keyword>
<dbReference type="NCBIfam" id="NF041568">
    <property type="entry name" value="Jag_EloR"/>
    <property type="match status" value="1"/>
</dbReference>
<dbReference type="GO" id="GO:0005737">
    <property type="term" value="C:cytoplasm"/>
    <property type="evidence" value="ECO:0007669"/>
    <property type="project" value="UniProtKB-SubCell"/>
</dbReference>
<sequence length="232" mass="26002">MTKFIEKQASTIEEAVQQALDELGMDRDSVSVEVLEKGKTGFFGIGAVPARVRVSYEEATPAGEAKAFVDGLLSRMGINGEAFPMEGEDGQIILDIRGEDMGAVIGRRGDTLDAIQYLTSLTINRGKEEHIRIAIDTEGYRAKREESLQRLARKMAGKVLKYHKNMTLEPMNPYERRIIHSTLQDYKGVTTYSTGTEPNRRVVVALERGARPQRGGYRRAPRDRDNRRNTAE</sequence>
<dbReference type="Gene3D" id="3.30.1370.50">
    <property type="entry name" value="R3H-like domain"/>
    <property type="match status" value="1"/>
</dbReference>
<evidence type="ECO:0000256" key="7">
    <source>
        <dbReference type="SAM" id="MobiDB-lite"/>
    </source>
</evidence>
<dbReference type="Gene3D" id="3.30.300.20">
    <property type="match status" value="1"/>
</dbReference>
<accession>A0A252F4U3</accession>
<evidence type="ECO:0000256" key="3">
    <source>
        <dbReference type="ARBA" id="ARBA00022960"/>
    </source>
</evidence>
<keyword evidence="1 6" id="KW-0963">Cytoplasm</keyword>
<dbReference type="InterPro" id="IPR015946">
    <property type="entry name" value="KH_dom-like_a/b"/>
</dbReference>
<protein>
    <recommendedName>
        <fullName evidence="6">RNA-binding protein KhpB</fullName>
    </recommendedName>
    <alternativeName>
        <fullName evidence="6">RNA-binding protein EloR</fullName>
    </alternativeName>
</protein>
<proteinExistence type="inferred from homology"/>
<dbReference type="GO" id="GO:0008360">
    <property type="term" value="P:regulation of cell shape"/>
    <property type="evidence" value="ECO:0007669"/>
    <property type="project" value="UniProtKB-KW"/>
</dbReference>
<comment type="subunit">
    <text evidence="6">Forms a complex with KhpA.</text>
</comment>
<comment type="subcellular location">
    <subcellularLocation>
        <location evidence="6">Cytoplasm</location>
    </subcellularLocation>
</comment>
<dbReference type="GO" id="GO:0071555">
    <property type="term" value="P:cell wall organization"/>
    <property type="evidence" value="ECO:0007669"/>
    <property type="project" value="UniProtKB-KW"/>
</dbReference>
<keyword evidence="2 6" id="KW-0694">RNA-binding</keyword>
<evidence type="ECO:0000256" key="5">
    <source>
        <dbReference type="ARBA" id="ARBA00023316"/>
    </source>
</evidence>
<dbReference type="InterPro" id="IPR032782">
    <property type="entry name" value="KhpB_N"/>
</dbReference>
<dbReference type="PANTHER" id="PTHR35800:SF1">
    <property type="entry name" value="RNA-BINDING PROTEIN KHPB"/>
    <property type="match status" value="1"/>
</dbReference>
<feature type="compositionally biased region" description="Basic and acidic residues" evidence="7">
    <location>
        <begin position="220"/>
        <end position="232"/>
    </location>
</feature>
<dbReference type="PROSITE" id="PS51061">
    <property type="entry name" value="R3H"/>
    <property type="match status" value="1"/>
</dbReference>
<name>A0A252F4U3_9FIRM</name>
<evidence type="ECO:0000256" key="1">
    <source>
        <dbReference type="ARBA" id="ARBA00022490"/>
    </source>
</evidence>
<dbReference type="CDD" id="cd02644">
    <property type="entry name" value="R3H_jag"/>
    <property type="match status" value="1"/>
</dbReference>
<comment type="function">
    <text evidence="6">A probable RNA chaperone. Forms a complex with KhpA which binds to cellular RNA and controls its expression. Plays a role in peptidoglycan (PG) homeostasis and cell length regulation.</text>
</comment>
<dbReference type="Proteomes" id="UP000194903">
    <property type="component" value="Unassembled WGS sequence"/>
</dbReference>
<comment type="similarity">
    <text evidence="6">Belongs to the KhpB RNA-binding protein family.</text>
</comment>
<dbReference type="Pfam" id="PF14804">
    <property type="entry name" value="Jag_N"/>
    <property type="match status" value="1"/>
</dbReference>
<comment type="domain">
    <text evidence="6">Has an N-terminal Jag-N domain and 2 RNA-binding domains (KH and R3H).</text>
</comment>
<dbReference type="InterPro" id="IPR001374">
    <property type="entry name" value="R3H_dom"/>
</dbReference>
<dbReference type="GO" id="GO:0009252">
    <property type="term" value="P:peptidoglycan biosynthetic process"/>
    <property type="evidence" value="ECO:0007669"/>
    <property type="project" value="UniProtKB-UniRule"/>
</dbReference>
<dbReference type="InterPro" id="IPR039247">
    <property type="entry name" value="KhpB"/>
</dbReference>
<dbReference type="GO" id="GO:0003723">
    <property type="term" value="F:RNA binding"/>
    <property type="evidence" value="ECO:0007669"/>
    <property type="project" value="UniProtKB-UniRule"/>
</dbReference>
<evidence type="ECO:0000256" key="4">
    <source>
        <dbReference type="ARBA" id="ARBA00023186"/>
    </source>
</evidence>
<dbReference type="CDD" id="cd02414">
    <property type="entry name" value="KH-II_Jag"/>
    <property type="match status" value="1"/>
</dbReference>
<dbReference type="Pfam" id="PF01424">
    <property type="entry name" value="R3H"/>
    <property type="match status" value="1"/>
</dbReference>
<evidence type="ECO:0000313" key="9">
    <source>
        <dbReference type="EMBL" id="OUM20751.1"/>
    </source>
</evidence>
<keyword evidence="3 6" id="KW-0133">Cell shape</keyword>
<dbReference type="InterPro" id="IPR036867">
    <property type="entry name" value="R3H_dom_sf"/>
</dbReference>
<dbReference type="Gene3D" id="3.30.30.80">
    <property type="entry name" value="probable RNA-binding protein from clostridium symbiosum atcc 14940"/>
    <property type="match status" value="1"/>
</dbReference>
<reference evidence="9 10" key="1">
    <citation type="submission" date="2017-05" db="EMBL/GenBank/DDBJ databases">
        <title>Butyricicoccus porcorum sp. nov. a butyrate-producing bacterium from the swine intestinal tract.</title>
        <authorList>
            <person name="Trachsel J."/>
            <person name="Humphrey S."/>
            <person name="Allen H.K."/>
        </authorList>
    </citation>
    <scope>NUCLEOTIDE SEQUENCE [LARGE SCALE GENOMIC DNA]</scope>
    <source>
        <strain evidence="9">BB10</strain>
    </source>
</reference>
<gene>
    <name evidence="6" type="primary">khpB</name>
    <name evidence="6" type="synonym">eloR</name>
    <name evidence="9" type="ORF">CBW42_07970</name>
</gene>
<evidence type="ECO:0000256" key="2">
    <source>
        <dbReference type="ARBA" id="ARBA00022884"/>
    </source>
</evidence>
<dbReference type="OrthoDB" id="9794483at2"/>
<organism evidence="9 10">
    <name type="scientific">Butyricicoccus porcorum</name>
    <dbReference type="NCBI Taxonomy" id="1945634"/>
    <lineage>
        <taxon>Bacteria</taxon>
        <taxon>Bacillati</taxon>
        <taxon>Bacillota</taxon>
        <taxon>Clostridia</taxon>
        <taxon>Eubacteriales</taxon>
        <taxon>Butyricicoccaceae</taxon>
        <taxon>Butyricicoccus</taxon>
    </lineage>
</organism>
<keyword evidence="5 6" id="KW-0961">Cell wall biogenesis/degradation</keyword>
<dbReference type="Pfam" id="PF13083">
    <property type="entry name" value="KH_KhpA-B"/>
    <property type="match status" value="1"/>
</dbReference>
<comment type="caution">
    <text evidence="9">The sequence shown here is derived from an EMBL/GenBank/DDBJ whole genome shotgun (WGS) entry which is preliminary data.</text>
</comment>
<dbReference type="EMBL" id="NHOC01000005">
    <property type="protein sequence ID" value="OUM20751.1"/>
    <property type="molecule type" value="Genomic_DNA"/>
</dbReference>
<comment type="caution">
    <text evidence="6">Lacks conserved residue(s) required for the propagation of feature annotation.</text>
</comment>
<dbReference type="RefSeq" id="WP_087019612.1">
    <property type="nucleotide sequence ID" value="NZ_CP178353.1"/>
</dbReference>
<feature type="region of interest" description="Disordered" evidence="7">
    <location>
        <begin position="207"/>
        <end position="232"/>
    </location>
</feature>
<dbReference type="PANTHER" id="PTHR35800">
    <property type="entry name" value="PROTEIN JAG"/>
    <property type="match status" value="1"/>
</dbReference>
<keyword evidence="10" id="KW-1185">Reference proteome</keyword>
<dbReference type="SMART" id="SM01245">
    <property type="entry name" value="Jag_N"/>
    <property type="match status" value="1"/>
</dbReference>
<dbReference type="AlphaFoldDB" id="A0A252F4U3"/>
<dbReference type="HAMAP" id="MF_00867">
    <property type="entry name" value="KhpB"/>
    <property type="match status" value="1"/>
</dbReference>
<dbReference type="InterPro" id="IPR038008">
    <property type="entry name" value="Jag_KH"/>
</dbReference>
<evidence type="ECO:0000256" key="6">
    <source>
        <dbReference type="HAMAP-Rule" id="MF_00867"/>
    </source>
</evidence>
<dbReference type="InterPro" id="IPR034079">
    <property type="entry name" value="R3H_KhpB"/>
</dbReference>
<evidence type="ECO:0000259" key="8">
    <source>
        <dbReference type="PROSITE" id="PS51061"/>
    </source>
</evidence>
<dbReference type="SUPFAM" id="SSF82708">
    <property type="entry name" value="R3H domain"/>
    <property type="match status" value="1"/>
</dbReference>
<dbReference type="SMART" id="SM00393">
    <property type="entry name" value="R3H"/>
    <property type="match status" value="1"/>
</dbReference>
<feature type="domain" description="R3H" evidence="8">
    <location>
        <begin position="142"/>
        <end position="208"/>
    </location>
</feature>
<dbReference type="InterPro" id="IPR038247">
    <property type="entry name" value="Jag_N_dom_sf"/>
</dbReference>